<evidence type="ECO:0000313" key="1">
    <source>
        <dbReference type="EMBL" id="KAG8087926.1"/>
    </source>
</evidence>
<evidence type="ECO:0000313" key="2">
    <source>
        <dbReference type="Proteomes" id="UP000729402"/>
    </source>
</evidence>
<dbReference type="EMBL" id="JAAALK010000082">
    <property type="protein sequence ID" value="KAG8087926.1"/>
    <property type="molecule type" value="Genomic_DNA"/>
</dbReference>
<sequence>MRCAQQCLGASFASKRQSLAASCVRRCLKPARHRLACGLAKLQWCGSSVASSGLDSSLVLAGGILGISSTEISKYCSNAIRTKLITFALKFCPYALLVQLLARLK</sequence>
<name>A0A8J6BMC5_ZIZPA</name>
<dbReference type="Proteomes" id="UP000729402">
    <property type="component" value="Unassembled WGS sequence"/>
</dbReference>
<proteinExistence type="predicted"/>
<gene>
    <name evidence="1" type="ORF">GUJ93_ZPchr0010g7226</name>
</gene>
<keyword evidence="2" id="KW-1185">Reference proteome</keyword>
<protein>
    <submittedName>
        <fullName evidence="1">Uncharacterized protein</fullName>
    </submittedName>
</protein>
<accession>A0A8J6BMC5</accession>
<reference evidence="1" key="1">
    <citation type="journal article" date="2021" name="bioRxiv">
        <title>Whole Genome Assembly and Annotation of Northern Wild Rice, Zizania palustris L., Supports a Whole Genome Duplication in the Zizania Genus.</title>
        <authorList>
            <person name="Haas M."/>
            <person name="Kono T."/>
            <person name="Macchietto M."/>
            <person name="Millas R."/>
            <person name="McGilp L."/>
            <person name="Shao M."/>
            <person name="Duquette J."/>
            <person name="Hirsch C.N."/>
            <person name="Kimball J."/>
        </authorList>
    </citation>
    <scope>NUCLEOTIDE SEQUENCE</scope>
    <source>
        <tissue evidence="1">Fresh leaf tissue</tissue>
    </source>
</reference>
<reference evidence="1" key="2">
    <citation type="submission" date="2021-02" db="EMBL/GenBank/DDBJ databases">
        <authorList>
            <person name="Kimball J.A."/>
            <person name="Haas M.W."/>
            <person name="Macchietto M."/>
            <person name="Kono T."/>
            <person name="Duquette J."/>
            <person name="Shao M."/>
        </authorList>
    </citation>
    <scope>NUCLEOTIDE SEQUENCE</scope>
    <source>
        <tissue evidence="1">Fresh leaf tissue</tissue>
    </source>
</reference>
<organism evidence="1 2">
    <name type="scientific">Zizania palustris</name>
    <name type="common">Northern wild rice</name>
    <dbReference type="NCBI Taxonomy" id="103762"/>
    <lineage>
        <taxon>Eukaryota</taxon>
        <taxon>Viridiplantae</taxon>
        <taxon>Streptophyta</taxon>
        <taxon>Embryophyta</taxon>
        <taxon>Tracheophyta</taxon>
        <taxon>Spermatophyta</taxon>
        <taxon>Magnoliopsida</taxon>
        <taxon>Liliopsida</taxon>
        <taxon>Poales</taxon>
        <taxon>Poaceae</taxon>
        <taxon>BOP clade</taxon>
        <taxon>Oryzoideae</taxon>
        <taxon>Oryzeae</taxon>
        <taxon>Zizaniinae</taxon>
        <taxon>Zizania</taxon>
    </lineage>
</organism>
<comment type="caution">
    <text evidence="1">The sequence shown here is derived from an EMBL/GenBank/DDBJ whole genome shotgun (WGS) entry which is preliminary data.</text>
</comment>
<dbReference type="AlphaFoldDB" id="A0A8J6BMC5"/>